<accession>A0ABP9U6C3</accession>
<dbReference type="RefSeq" id="WP_353289750.1">
    <property type="nucleotide sequence ID" value="NZ_BAABQM010000002.1"/>
</dbReference>
<sequence length="453" mass="51471">MSNPLNEKQIQNYEKVSNYLDIVFLAPDTVNLLKFDESFQNVIAKDIQIVAYYENNFSVEEKKAHKFMNAFYYHANKRVEITDDASAFADDDSNLDAINYTDVFLNNLIGKTVTEIGDSLKSESLEREQQEAIKEEKAKAERVSEEEKAQDDQNAGYSASNNPQSDEDVFERNGYSMHDVADQLVQQQAAYMLNRNIATGKVYAFVSKPKIIPIMKWLTTAFMLLILAFSIAAFAVLMCTNNKLFIYAPTSISSSGQITSNWQSVQLQTPFPFQLLMILFIVIMVVSSMLRNNKNDNFKFRYSWGWMIFYVIMILLVTLIASGVQQALVFNFDNFNQLITATNHSGAVNPNLYTSGSTVGLVMVNGHQLDKTTSYAYKLIVDWRILQFVIYALIVAIVICMITGGVFNPKRDMQRMQELLNVYANEIRNGQVDSDDLGGNPFGPFGRMFFYNL</sequence>
<feature type="transmembrane region" description="Helical" evidence="2">
    <location>
        <begin position="302"/>
        <end position="324"/>
    </location>
</feature>
<proteinExistence type="predicted"/>
<keyword evidence="2" id="KW-0472">Membrane</keyword>
<dbReference type="Proteomes" id="UP001449582">
    <property type="component" value="Unassembled WGS sequence"/>
</dbReference>
<evidence type="ECO:0000256" key="2">
    <source>
        <dbReference type="SAM" id="Phobius"/>
    </source>
</evidence>
<evidence type="ECO:0000313" key="3">
    <source>
        <dbReference type="EMBL" id="GAA5414585.1"/>
    </source>
</evidence>
<keyword evidence="4" id="KW-1185">Reference proteome</keyword>
<reference evidence="3" key="1">
    <citation type="submission" date="2024-02" db="EMBL/GenBank/DDBJ databases">
        <title>Draft genome sequence of new strains in genus Ureaplasma.</title>
        <authorList>
            <person name="Nakajima Y."/>
            <person name="Segawa T."/>
        </authorList>
    </citation>
    <scope>NUCLEOTIDE SEQUENCE [LARGE SCALE GENOMIC DNA]</scope>
    <source>
        <strain evidence="3">OM1</strain>
    </source>
</reference>
<feature type="transmembrane region" description="Helical" evidence="2">
    <location>
        <begin position="271"/>
        <end position="290"/>
    </location>
</feature>
<name>A0ABP9U6C3_9BACT</name>
<protein>
    <submittedName>
        <fullName evidence="3">Uncharacterized protein</fullName>
    </submittedName>
</protein>
<feature type="region of interest" description="Disordered" evidence="1">
    <location>
        <begin position="127"/>
        <end position="170"/>
    </location>
</feature>
<comment type="caution">
    <text evidence="3">The sequence shown here is derived from an EMBL/GenBank/DDBJ whole genome shotgun (WGS) entry which is preliminary data.</text>
</comment>
<evidence type="ECO:0000313" key="4">
    <source>
        <dbReference type="Proteomes" id="UP001449582"/>
    </source>
</evidence>
<feature type="transmembrane region" description="Helical" evidence="2">
    <location>
        <begin position="217"/>
        <end position="237"/>
    </location>
</feature>
<organism evidence="3 4">
    <name type="scientific">Ureaplasma ceti</name>
    <dbReference type="NCBI Taxonomy" id="3119530"/>
    <lineage>
        <taxon>Bacteria</taxon>
        <taxon>Bacillati</taxon>
        <taxon>Mycoplasmatota</taxon>
        <taxon>Mycoplasmoidales</taxon>
        <taxon>Mycoplasmoidaceae</taxon>
        <taxon>Ureaplasma</taxon>
    </lineage>
</organism>
<feature type="transmembrane region" description="Helical" evidence="2">
    <location>
        <begin position="385"/>
        <end position="407"/>
    </location>
</feature>
<feature type="compositionally biased region" description="Basic and acidic residues" evidence="1">
    <location>
        <begin position="127"/>
        <end position="151"/>
    </location>
</feature>
<keyword evidence="2" id="KW-1133">Transmembrane helix</keyword>
<gene>
    <name evidence="3" type="ORF">UREOM_2960</name>
</gene>
<keyword evidence="2" id="KW-0812">Transmembrane</keyword>
<evidence type="ECO:0000256" key="1">
    <source>
        <dbReference type="SAM" id="MobiDB-lite"/>
    </source>
</evidence>
<feature type="compositionally biased region" description="Polar residues" evidence="1">
    <location>
        <begin position="152"/>
        <end position="164"/>
    </location>
</feature>
<dbReference type="EMBL" id="BAABQM010000002">
    <property type="protein sequence ID" value="GAA5414585.1"/>
    <property type="molecule type" value="Genomic_DNA"/>
</dbReference>